<dbReference type="GO" id="GO:0000160">
    <property type="term" value="P:phosphorelay signal transduction system"/>
    <property type="evidence" value="ECO:0007669"/>
    <property type="project" value="UniProtKB-KW"/>
</dbReference>
<gene>
    <name evidence="4" type="ORF">N7476_003901</name>
</gene>
<dbReference type="PANTHER" id="PTHR45339:SF1">
    <property type="entry name" value="HYBRID SIGNAL TRANSDUCTION HISTIDINE KINASE J"/>
    <property type="match status" value="1"/>
</dbReference>
<dbReference type="PRINTS" id="PR00344">
    <property type="entry name" value="BCTRLSENSOR"/>
</dbReference>
<dbReference type="SUPFAM" id="SSF52172">
    <property type="entry name" value="CheY-like"/>
    <property type="match status" value="1"/>
</dbReference>
<comment type="caution">
    <text evidence="4">The sequence shown here is derived from an EMBL/GenBank/DDBJ whole genome shotgun (WGS) entry which is preliminary data.</text>
</comment>
<evidence type="ECO:0000313" key="4">
    <source>
        <dbReference type="EMBL" id="KAJ5320899.1"/>
    </source>
</evidence>
<evidence type="ECO:0000313" key="5">
    <source>
        <dbReference type="Proteomes" id="UP001147746"/>
    </source>
</evidence>
<dbReference type="Gene3D" id="3.30.565.10">
    <property type="entry name" value="Histidine kinase-like ATPase, C-terminal domain"/>
    <property type="match status" value="1"/>
</dbReference>
<dbReference type="AlphaFoldDB" id="A0A9W9KWD8"/>
<dbReference type="PANTHER" id="PTHR45339">
    <property type="entry name" value="HYBRID SIGNAL TRANSDUCTION HISTIDINE KINASE J"/>
    <property type="match status" value="1"/>
</dbReference>
<dbReference type="PROSITE" id="PS50109">
    <property type="entry name" value="HIS_KIN"/>
    <property type="match status" value="1"/>
</dbReference>
<dbReference type="InterPro" id="IPR036890">
    <property type="entry name" value="HATPase_C_sf"/>
</dbReference>
<dbReference type="Proteomes" id="UP001147746">
    <property type="component" value="Unassembled WGS sequence"/>
</dbReference>
<dbReference type="GO" id="GO:0016772">
    <property type="term" value="F:transferase activity, transferring phosphorus-containing groups"/>
    <property type="evidence" value="ECO:0007669"/>
    <property type="project" value="InterPro"/>
</dbReference>
<reference evidence="4" key="2">
    <citation type="journal article" date="2023" name="IMA Fungus">
        <title>Comparative genomic study of the Penicillium genus elucidates a diverse pangenome and 15 lateral gene transfer events.</title>
        <authorList>
            <person name="Petersen C."/>
            <person name="Sorensen T."/>
            <person name="Nielsen M.R."/>
            <person name="Sondergaard T.E."/>
            <person name="Sorensen J.L."/>
            <person name="Fitzpatrick D.A."/>
            <person name="Frisvad J.C."/>
            <person name="Nielsen K.L."/>
        </authorList>
    </citation>
    <scope>NUCLEOTIDE SEQUENCE</scope>
    <source>
        <strain evidence="4">IBT 21472</strain>
    </source>
</reference>
<dbReference type="SMART" id="SM00448">
    <property type="entry name" value="REC"/>
    <property type="match status" value="1"/>
</dbReference>
<evidence type="ECO:0000256" key="1">
    <source>
        <dbReference type="ARBA" id="ARBA00022553"/>
    </source>
</evidence>
<evidence type="ECO:0000256" key="3">
    <source>
        <dbReference type="PROSITE-ProRule" id="PRU00169"/>
    </source>
</evidence>
<dbReference type="InterPro" id="IPR005467">
    <property type="entry name" value="His_kinase_dom"/>
</dbReference>
<name>A0A9W9KWD8_9EURO</name>
<keyword evidence="2" id="KW-0902">Two-component regulatory system</keyword>
<dbReference type="PROSITE" id="PS50110">
    <property type="entry name" value="RESPONSE_REGULATORY"/>
    <property type="match status" value="1"/>
</dbReference>
<dbReference type="Gene3D" id="3.40.50.2300">
    <property type="match status" value="1"/>
</dbReference>
<reference evidence="4" key="1">
    <citation type="submission" date="2022-12" db="EMBL/GenBank/DDBJ databases">
        <authorList>
            <person name="Petersen C."/>
        </authorList>
    </citation>
    <scope>NUCLEOTIDE SEQUENCE</scope>
    <source>
        <strain evidence="4">IBT 21472</strain>
    </source>
</reference>
<accession>A0A9W9KWD8</accession>
<evidence type="ECO:0000256" key="2">
    <source>
        <dbReference type="ARBA" id="ARBA00023012"/>
    </source>
</evidence>
<dbReference type="InterPro" id="IPR003594">
    <property type="entry name" value="HATPase_dom"/>
</dbReference>
<proteinExistence type="predicted"/>
<keyword evidence="1 3" id="KW-0597">Phosphoprotein</keyword>
<sequence>MACESVVHVLPNNEDNAETELIILVAPEVPMSVVIDETYVQRILMNLLSNSLKFTACGYVMLLIRLTKGVLHVTVEDSGCGIPKSFQPQLFEPYKQVQARGAERGTGLGLSIAKRLSERMQGSITVESKYQQDPGVGVANSGSVFSLAIPIADSESSSYHLPLNPLQGVRVFIMHDGKSRAVEGFIAAWKLFGAEVCATEGVIDITNDNDIIVWADLSVLQKRHDMYSHMIRQQQNMFLIPYRDRALLEEVLGPTPPTNVIPIRKPLIWHGIVQTVLDIRETQGAQELDNGVKAGSATCATRSTTGNMRISANKSRNRRQERAKGQYYWSKTTRYFSSLHVIEIFPVLIVTQINQQLGAKMLKMLKYDVLLAEDGQEAVDIVMKYSRTIDAILMDQSMPRKDGITATREIRGLEAVGRLVGRQTIIAVTAAAGPEAQAQFLEAGTDIFLSKPLSLAKLEQTLSVYFGG</sequence>
<dbReference type="CDD" id="cd17546">
    <property type="entry name" value="REC_hyHK_CKI1_RcsC-like"/>
    <property type="match status" value="1"/>
</dbReference>
<dbReference type="SUPFAM" id="SSF55874">
    <property type="entry name" value="ATPase domain of HSP90 chaperone/DNA topoisomerase II/histidine kinase"/>
    <property type="match status" value="1"/>
</dbReference>
<dbReference type="SMART" id="SM00387">
    <property type="entry name" value="HATPase_c"/>
    <property type="match status" value="1"/>
</dbReference>
<dbReference type="InterPro" id="IPR001789">
    <property type="entry name" value="Sig_transdc_resp-reg_receiver"/>
</dbReference>
<dbReference type="Pfam" id="PF02518">
    <property type="entry name" value="HATPase_c"/>
    <property type="match status" value="1"/>
</dbReference>
<feature type="modified residue" description="4-aspartylphosphate" evidence="3">
    <location>
        <position position="395"/>
    </location>
</feature>
<organism evidence="4 5">
    <name type="scientific">Penicillium atrosanguineum</name>
    <dbReference type="NCBI Taxonomy" id="1132637"/>
    <lineage>
        <taxon>Eukaryota</taxon>
        <taxon>Fungi</taxon>
        <taxon>Dikarya</taxon>
        <taxon>Ascomycota</taxon>
        <taxon>Pezizomycotina</taxon>
        <taxon>Eurotiomycetes</taxon>
        <taxon>Eurotiomycetidae</taxon>
        <taxon>Eurotiales</taxon>
        <taxon>Aspergillaceae</taxon>
        <taxon>Penicillium</taxon>
    </lineage>
</organism>
<dbReference type="InterPro" id="IPR011006">
    <property type="entry name" value="CheY-like_superfamily"/>
</dbReference>
<dbReference type="EMBL" id="JAPZBO010000003">
    <property type="protein sequence ID" value="KAJ5320899.1"/>
    <property type="molecule type" value="Genomic_DNA"/>
</dbReference>
<dbReference type="InterPro" id="IPR004358">
    <property type="entry name" value="Sig_transdc_His_kin-like_C"/>
</dbReference>
<protein>
    <submittedName>
        <fullName evidence="4">Uncharacterized protein</fullName>
    </submittedName>
</protein>
<keyword evidence="5" id="KW-1185">Reference proteome</keyword>
<dbReference type="Pfam" id="PF00072">
    <property type="entry name" value="Response_reg"/>
    <property type="match status" value="1"/>
</dbReference>